<dbReference type="InterPro" id="IPR050851">
    <property type="entry name" value="mRNA_Cap_2O-Ribose_MeTrfase"/>
</dbReference>
<dbReference type="PROSITE" id="PS51613">
    <property type="entry name" value="SAM_MT_RRMJ"/>
    <property type="match status" value="1"/>
</dbReference>
<keyword evidence="1" id="KW-0539">Nucleus</keyword>
<dbReference type="GO" id="GO:0016556">
    <property type="term" value="P:mRNA modification"/>
    <property type="evidence" value="ECO:0007669"/>
    <property type="project" value="UniProtKB-UniRule"/>
</dbReference>
<comment type="subcellular location">
    <subcellularLocation>
        <location evidence="1">Nucleus</location>
    </subcellularLocation>
</comment>
<keyword evidence="1 4" id="KW-0808">Transferase</keyword>
<evidence type="ECO:0000313" key="5">
    <source>
        <dbReference type="Proteomes" id="UP000193648"/>
    </source>
</evidence>
<evidence type="ECO:0000259" key="3">
    <source>
        <dbReference type="PROSITE" id="PS51613"/>
    </source>
</evidence>
<dbReference type="GO" id="GO:0003676">
    <property type="term" value="F:nucleic acid binding"/>
    <property type="evidence" value="ECO:0007669"/>
    <property type="project" value="UniProtKB-UniRule"/>
</dbReference>
<dbReference type="STRING" id="64571.A0A1Y2GDE0"/>
<keyword evidence="1 4" id="KW-0489">Methyltransferase</keyword>
<proteinExistence type="predicted"/>
<evidence type="ECO:0000313" key="4">
    <source>
        <dbReference type="EMBL" id="ORZ06327.1"/>
    </source>
</evidence>
<dbReference type="AlphaFoldDB" id="A0A1Y2GDE0"/>
<keyword evidence="1" id="KW-0949">S-adenosyl-L-methionine</keyword>
<feature type="domain" description="RrmJ-type SAM-dependent 2'-O-MTase" evidence="3">
    <location>
        <begin position="188"/>
        <end position="407"/>
    </location>
</feature>
<dbReference type="Proteomes" id="UP000193648">
    <property type="component" value="Unassembled WGS sequence"/>
</dbReference>
<keyword evidence="5" id="KW-1185">Reference proteome</keyword>
<gene>
    <name evidence="4" type="ORF">BCR41DRAFT_361084</name>
</gene>
<evidence type="ECO:0000256" key="1">
    <source>
        <dbReference type="RuleBase" id="RU368012"/>
    </source>
</evidence>
<dbReference type="InterPro" id="IPR025816">
    <property type="entry name" value="RrmJ-type_MeTrfase"/>
</dbReference>
<sequence>MDPYNDSDPVFHATPLESPIEIPTLQNCPRVRFQPTGGSRGGHGRGCYSDNRQRAPFQYGASQQGALRYDPQLGLQPQGYQQYGQGHLATNSYQQQQQQPQLMRPLIPPIQFLDQHLDVFQATSYEVPQDCLKIEYGPPENVNLDLFCIQGVVTNLLESKRKLRDIPSETFSRARQRCNPYELVGSSIFMNRASVKLASIDSQLALTATKEDPTAGQGREDDRKTFRFADLCSGPGGFSEYLLWRKHTWGERARGWAITLKGDLDFQLERFHKDAVVYEALKTYYGKDDTGNILKQENIDAFADMVNKDTNELGVGLVSADGGISVDGDEAVQETRLQRLILCQILTMFMILQKGGDFVVKVFDIFTPVTAGLVWLLSRHFEKICVMKPLTSRPMNSERYVVCRHLLRRKPEQVIEHLKKVNAQYQDIEERIGVEDPAASTPVTEDSLRKEDVNHIIDLNTLLADVHFVEYIKRNNIKTAIRQTEALDVFLKYVNEGLRPAFDQEAIKKLCLQEWRIPPRPQPNHSHHQHIKQQQRYPTHGPHHQHGNARHHPYQPSRSQQYPQQHQQHGSSSRGRLHSSTQPGSGRSSNEHRGQPGVLDSLLNNMQQPSPGPPRY</sequence>
<dbReference type="Pfam" id="PF01728">
    <property type="entry name" value="FtsJ"/>
    <property type="match status" value="1"/>
</dbReference>
<dbReference type="GO" id="GO:0032259">
    <property type="term" value="P:methylation"/>
    <property type="evidence" value="ECO:0007669"/>
    <property type="project" value="UniProtKB-KW"/>
</dbReference>
<dbReference type="SUPFAM" id="SSF53335">
    <property type="entry name" value="S-adenosyl-L-methionine-dependent methyltransferases"/>
    <property type="match status" value="1"/>
</dbReference>
<keyword evidence="1" id="KW-0506">mRNA capping</keyword>
<dbReference type="RefSeq" id="XP_021877490.1">
    <property type="nucleotide sequence ID" value="XM_022025450.1"/>
</dbReference>
<dbReference type="EMBL" id="MCFF01000046">
    <property type="protein sequence ID" value="ORZ06327.1"/>
    <property type="molecule type" value="Genomic_DNA"/>
</dbReference>
<dbReference type="GO" id="GO:0006370">
    <property type="term" value="P:7-methylguanosine mRNA capping"/>
    <property type="evidence" value="ECO:0007669"/>
    <property type="project" value="UniProtKB-UniRule"/>
</dbReference>
<comment type="function">
    <text evidence="1">S-adenosyl-L-methionine-dependent methyltransferase that mediates RNA cap1 2'-O-ribose methylation to the 5'-cap structure of RNAs. Methylates the ribose of the first nucleotide of a m(7)GpppG-capped mRNA to produce m(7)GpppNmp (cap1).</text>
</comment>
<feature type="compositionally biased region" description="Low complexity" evidence="2">
    <location>
        <begin position="554"/>
        <end position="580"/>
    </location>
</feature>
<dbReference type="EC" id="2.1.1.57" evidence="1"/>
<keyword evidence="1" id="KW-0507">mRNA processing</keyword>
<dbReference type="PANTHER" id="PTHR16121">
    <property type="entry name" value="CAP-SPECIFIC MRNA (NUCLEOSIDE-2'-O-)-METHYLTRANSFERASE 1-RELATED"/>
    <property type="match status" value="1"/>
</dbReference>
<comment type="catalytic activity">
    <reaction evidence="1">
        <text>a 5'-end (N(7)-methyl 5'-triphosphoguanosine)-ribonucleoside in mRNA + S-adenosyl-L-methionine = a 5'-end (N(7)-methyl 5'-triphosphoguanosine)-(2'-O-methyl-ribonucleoside) in mRNA + S-adenosyl-L-homocysteine + H(+)</text>
        <dbReference type="Rhea" id="RHEA:67020"/>
        <dbReference type="Rhea" id="RHEA-COMP:17167"/>
        <dbReference type="Rhea" id="RHEA-COMP:17168"/>
        <dbReference type="ChEBI" id="CHEBI:15378"/>
        <dbReference type="ChEBI" id="CHEBI:57856"/>
        <dbReference type="ChEBI" id="CHEBI:59789"/>
        <dbReference type="ChEBI" id="CHEBI:156461"/>
        <dbReference type="ChEBI" id="CHEBI:167609"/>
        <dbReference type="EC" id="2.1.1.57"/>
    </reaction>
</comment>
<accession>A0A1Y2GDE0</accession>
<dbReference type="InterPro" id="IPR029063">
    <property type="entry name" value="SAM-dependent_MTases_sf"/>
</dbReference>
<dbReference type="OrthoDB" id="10251234at2759"/>
<evidence type="ECO:0000256" key="2">
    <source>
        <dbReference type="SAM" id="MobiDB-lite"/>
    </source>
</evidence>
<organism evidence="4 5">
    <name type="scientific">Lobosporangium transversale</name>
    <dbReference type="NCBI Taxonomy" id="64571"/>
    <lineage>
        <taxon>Eukaryota</taxon>
        <taxon>Fungi</taxon>
        <taxon>Fungi incertae sedis</taxon>
        <taxon>Mucoromycota</taxon>
        <taxon>Mortierellomycotina</taxon>
        <taxon>Mortierellomycetes</taxon>
        <taxon>Mortierellales</taxon>
        <taxon>Mortierellaceae</taxon>
        <taxon>Lobosporangium</taxon>
    </lineage>
</organism>
<feature type="compositionally biased region" description="Basic residues" evidence="2">
    <location>
        <begin position="541"/>
        <end position="553"/>
    </location>
</feature>
<dbReference type="GO" id="GO:0004483">
    <property type="term" value="F:methyltransferase cap1 activity"/>
    <property type="evidence" value="ECO:0007669"/>
    <property type="project" value="UniProtKB-UniRule"/>
</dbReference>
<feature type="region of interest" description="Disordered" evidence="2">
    <location>
        <begin position="518"/>
        <end position="616"/>
    </location>
</feature>
<name>A0A1Y2GDE0_9FUNG</name>
<dbReference type="InParanoid" id="A0A1Y2GDE0"/>
<dbReference type="GeneID" id="33567294"/>
<reference evidence="4 5" key="1">
    <citation type="submission" date="2016-07" db="EMBL/GenBank/DDBJ databases">
        <title>Pervasive Adenine N6-methylation of Active Genes in Fungi.</title>
        <authorList>
            <consortium name="DOE Joint Genome Institute"/>
            <person name="Mondo S.J."/>
            <person name="Dannebaum R.O."/>
            <person name="Kuo R.C."/>
            <person name="Labutti K."/>
            <person name="Haridas S."/>
            <person name="Kuo A."/>
            <person name="Salamov A."/>
            <person name="Ahrendt S.R."/>
            <person name="Lipzen A."/>
            <person name="Sullivan W."/>
            <person name="Andreopoulos W.B."/>
            <person name="Clum A."/>
            <person name="Lindquist E."/>
            <person name="Daum C."/>
            <person name="Ramamoorthy G.K."/>
            <person name="Gryganskyi A."/>
            <person name="Culley D."/>
            <person name="Magnuson J.K."/>
            <person name="James T.Y."/>
            <person name="O'Malley M.A."/>
            <person name="Stajich J.E."/>
            <person name="Spatafora J.W."/>
            <person name="Visel A."/>
            <person name="Grigoriev I.V."/>
        </authorList>
    </citation>
    <scope>NUCLEOTIDE SEQUENCE [LARGE SCALE GENOMIC DNA]</scope>
    <source>
        <strain evidence="4 5">NRRL 3116</strain>
    </source>
</reference>
<dbReference type="Gene3D" id="3.40.50.12760">
    <property type="match status" value="1"/>
</dbReference>
<dbReference type="GO" id="GO:0005634">
    <property type="term" value="C:nucleus"/>
    <property type="evidence" value="ECO:0007669"/>
    <property type="project" value="UniProtKB-SubCell"/>
</dbReference>
<dbReference type="GO" id="GO:0005737">
    <property type="term" value="C:cytoplasm"/>
    <property type="evidence" value="ECO:0007669"/>
    <property type="project" value="TreeGrafter"/>
</dbReference>
<comment type="caution">
    <text evidence="4">The sequence shown here is derived from an EMBL/GenBank/DDBJ whole genome shotgun (WGS) entry which is preliminary data.</text>
</comment>
<dbReference type="InterPro" id="IPR002877">
    <property type="entry name" value="RNA_MeTrfase_FtsJ_dom"/>
</dbReference>
<protein>
    <recommendedName>
        <fullName evidence="1">Cap-specific mRNA (nucleoside-2'-O-)-methyltransferase 1</fullName>
        <ecNumber evidence="1">2.1.1.57</ecNumber>
    </recommendedName>
    <alternativeName>
        <fullName evidence="1">Cap1 2'O-ribose methyltransferase 1</fullName>
    </alternativeName>
</protein>
<dbReference type="PANTHER" id="PTHR16121:SF0">
    <property type="entry name" value="CAP-SPECIFIC MRNA (NUCLEOSIDE-2'-O-)-METHYLTRANSFERASE 1"/>
    <property type="match status" value="1"/>
</dbReference>